<feature type="region of interest" description="Disordered" evidence="1">
    <location>
        <begin position="1"/>
        <end position="42"/>
    </location>
</feature>
<accession>A0A4S8JKI2</accession>
<evidence type="ECO:0000313" key="2">
    <source>
        <dbReference type="EMBL" id="THU62648.1"/>
    </source>
</evidence>
<evidence type="ECO:0000256" key="1">
    <source>
        <dbReference type="SAM" id="MobiDB-lite"/>
    </source>
</evidence>
<proteinExistence type="predicted"/>
<feature type="compositionally biased region" description="Acidic residues" evidence="1">
    <location>
        <begin position="22"/>
        <end position="40"/>
    </location>
</feature>
<protein>
    <submittedName>
        <fullName evidence="2">Uncharacterized protein</fullName>
    </submittedName>
</protein>
<evidence type="ECO:0000313" key="3">
    <source>
        <dbReference type="Proteomes" id="UP000317650"/>
    </source>
</evidence>
<name>A0A4S8JKI2_MUSBA</name>
<dbReference type="Proteomes" id="UP000317650">
    <property type="component" value="Chromosome 1"/>
</dbReference>
<keyword evidence="3" id="KW-1185">Reference proteome</keyword>
<gene>
    <name evidence="2" type="ORF">C4D60_Mb01t07300</name>
</gene>
<dbReference type="EMBL" id="PYDT01000004">
    <property type="protein sequence ID" value="THU62648.1"/>
    <property type="molecule type" value="Genomic_DNA"/>
</dbReference>
<sequence>MVYSEELGTEYLAQPVVHAEGQEDASDFEAGEETDDDIGDADGTRAKAFSYYTCDDTQRTPIIRRSAARG</sequence>
<dbReference type="AlphaFoldDB" id="A0A4S8JKI2"/>
<organism evidence="2 3">
    <name type="scientific">Musa balbisiana</name>
    <name type="common">Banana</name>
    <dbReference type="NCBI Taxonomy" id="52838"/>
    <lineage>
        <taxon>Eukaryota</taxon>
        <taxon>Viridiplantae</taxon>
        <taxon>Streptophyta</taxon>
        <taxon>Embryophyta</taxon>
        <taxon>Tracheophyta</taxon>
        <taxon>Spermatophyta</taxon>
        <taxon>Magnoliopsida</taxon>
        <taxon>Liliopsida</taxon>
        <taxon>Zingiberales</taxon>
        <taxon>Musaceae</taxon>
        <taxon>Musa</taxon>
    </lineage>
</organism>
<reference evidence="2 3" key="1">
    <citation type="journal article" date="2019" name="Nat. Plants">
        <title>Genome sequencing of Musa balbisiana reveals subgenome evolution and function divergence in polyploid bananas.</title>
        <authorList>
            <person name="Yao X."/>
        </authorList>
    </citation>
    <scope>NUCLEOTIDE SEQUENCE [LARGE SCALE GENOMIC DNA]</scope>
    <source>
        <strain evidence="3">cv. DH-PKW</strain>
        <tissue evidence="2">Leaves</tissue>
    </source>
</reference>
<comment type="caution">
    <text evidence="2">The sequence shown here is derived from an EMBL/GenBank/DDBJ whole genome shotgun (WGS) entry which is preliminary data.</text>
</comment>